<dbReference type="Proteomes" id="UP001140510">
    <property type="component" value="Unassembled WGS sequence"/>
</dbReference>
<evidence type="ECO:0000313" key="2">
    <source>
        <dbReference type="EMBL" id="KAJ4395257.1"/>
    </source>
</evidence>
<dbReference type="EMBL" id="JAPEVA010000166">
    <property type="protein sequence ID" value="KAJ4395257.1"/>
    <property type="molecule type" value="Genomic_DNA"/>
</dbReference>
<accession>A0A9W9D014</accession>
<name>A0A9W9D014_9PLEO</name>
<dbReference type="Pfam" id="PF20233">
    <property type="entry name" value="DUF6590"/>
    <property type="match status" value="1"/>
</dbReference>
<evidence type="ECO:0000313" key="3">
    <source>
        <dbReference type="Proteomes" id="UP001140510"/>
    </source>
</evidence>
<evidence type="ECO:0000259" key="1">
    <source>
        <dbReference type="Pfam" id="PF20233"/>
    </source>
</evidence>
<dbReference type="PANTHER" id="PTHR35391:SF5">
    <property type="entry name" value="DUF6590 DOMAIN-CONTAINING PROTEIN"/>
    <property type="match status" value="1"/>
</dbReference>
<sequence>MLYTEPAGAQSQINDEAYSFVRYQEVVYSQIRRFIVVEVKRGFVYACAISTYKNRGTNKPGCVPSEHAIAYFTGTDPAYCYFQGEFENGMNKEAIEVEPAQDAGEMKSESRIRFSKTYPVEMNLKVKDIGRVSHYSLSRLLAYWQEYH</sequence>
<dbReference type="InterPro" id="IPR046497">
    <property type="entry name" value="DUF6590"/>
</dbReference>
<organism evidence="2 3">
    <name type="scientific">Didymella pomorum</name>
    <dbReference type="NCBI Taxonomy" id="749634"/>
    <lineage>
        <taxon>Eukaryota</taxon>
        <taxon>Fungi</taxon>
        <taxon>Dikarya</taxon>
        <taxon>Ascomycota</taxon>
        <taxon>Pezizomycotina</taxon>
        <taxon>Dothideomycetes</taxon>
        <taxon>Pleosporomycetidae</taxon>
        <taxon>Pleosporales</taxon>
        <taxon>Pleosporineae</taxon>
        <taxon>Didymellaceae</taxon>
        <taxon>Didymella</taxon>
    </lineage>
</organism>
<proteinExistence type="predicted"/>
<dbReference type="OrthoDB" id="3559580at2759"/>
<dbReference type="AlphaFoldDB" id="A0A9W9D014"/>
<protein>
    <recommendedName>
        <fullName evidence="1">DUF6590 domain-containing protein</fullName>
    </recommendedName>
</protein>
<gene>
    <name evidence="2" type="ORF">N0V91_010959</name>
</gene>
<keyword evidence="3" id="KW-1185">Reference proteome</keyword>
<reference evidence="2" key="1">
    <citation type="submission" date="2022-10" db="EMBL/GenBank/DDBJ databases">
        <title>Tapping the CABI collections for fungal endophytes: first genome assemblies for Collariella, Neodidymelliopsis, Ascochyta clinopodiicola, Didymella pomorum, Didymosphaeria variabile, Neocosmospora piperis and Neocucurbitaria cava.</title>
        <authorList>
            <person name="Hill R."/>
        </authorList>
    </citation>
    <scope>NUCLEOTIDE SEQUENCE</scope>
    <source>
        <strain evidence="2">IMI 355091</strain>
    </source>
</reference>
<dbReference type="PANTHER" id="PTHR35391">
    <property type="entry name" value="C2H2-TYPE DOMAIN-CONTAINING PROTEIN-RELATED"/>
    <property type="match status" value="1"/>
</dbReference>
<comment type="caution">
    <text evidence="2">The sequence shown here is derived from an EMBL/GenBank/DDBJ whole genome shotgun (WGS) entry which is preliminary data.</text>
</comment>
<feature type="domain" description="DUF6590" evidence="1">
    <location>
        <begin position="1"/>
        <end position="141"/>
    </location>
</feature>